<feature type="domain" description="Deacetylase PdaC" evidence="2">
    <location>
        <begin position="38"/>
        <end position="128"/>
    </location>
</feature>
<dbReference type="EMBL" id="DSUJ01000008">
    <property type="protein sequence ID" value="HFI91850.1"/>
    <property type="molecule type" value="Genomic_DNA"/>
</dbReference>
<evidence type="ECO:0000259" key="1">
    <source>
        <dbReference type="Pfam" id="PF11738"/>
    </source>
</evidence>
<sequence length="241" mass="27639">MKLLNSLIAIVFLTTTVKAEVDSLTILRKEFYQATEDTSAFVKIIYPQISNFNNPSVQSKINTFLENEFMQAKSWFDDFIADTDYTSEFPPDWVFSFETDFRVTFNSKDFLSLVLDYYEFTGGAHGNYYSIGYNIRTSDGEVLTLNDILKPNSFQALSEFCVEEILNMFEANSLNEAGLFEDELNISEDQDFFITPDALVIQFDPYEIAPYAMGSIEVKLKLEKIKNILKANLPFFKSQGN</sequence>
<dbReference type="Gene3D" id="3.90.640.20">
    <property type="entry name" value="Heat-shock cognate protein, ATPase"/>
    <property type="match status" value="1"/>
</dbReference>
<reference evidence="3" key="1">
    <citation type="journal article" date="2020" name="mSystems">
        <title>Genome- and Community-Level Interaction Insights into Carbon Utilization and Element Cycling Functions of Hydrothermarchaeota in Hydrothermal Sediment.</title>
        <authorList>
            <person name="Zhou Z."/>
            <person name="Liu Y."/>
            <person name="Xu W."/>
            <person name="Pan J."/>
            <person name="Luo Z.H."/>
            <person name="Li M."/>
        </authorList>
    </citation>
    <scope>NUCLEOTIDE SEQUENCE [LARGE SCALE GENOMIC DNA]</scope>
    <source>
        <strain evidence="3">SpSt-479</strain>
    </source>
</reference>
<dbReference type="Pfam" id="PF11738">
    <property type="entry name" value="DUF3298"/>
    <property type="match status" value="1"/>
</dbReference>
<dbReference type="InterPro" id="IPR025303">
    <property type="entry name" value="PdaC"/>
</dbReference>
<protein>
    <submittedName>
        <fullName evidence="3">DUF3298/DUF4163 domain-containing protein</fullName>
    </submittedName>
</protein>
<evidence type="ECO:0000259" key="2">
    <source>
        <dbReference type="Pfam" id="PF13739"/>
    </source>
</evidence>
<dbReference type="AlphaFoldDB" id="A0A7V3E7B1"/>
<dbReference type="InterPro" id="IPR021729">
    <property type="entry name" value="DUF3298"/>
</dbReference>
<name>A0A7V3E7B1_9BACT</name>
<accession>A0A7V3E7B1</accession>
<proteinExistence type="predicted"/>
<organism evidence="3">
    <name type="scientific">Ignavibacterium album</name>
    <dbReference type="NCBI Taxonomy" id="591197"/>
    <lineage>
        <taxon>Bacteria</taxon>
        <taxon>Pseudomonadati</taxon>
        <taxon>Ignavibacteriota</taxon>
        <taxon>Ignavibacteria</taxon>
        <taxon>Ignavibacteriales</taxon>
        <taxon>Ignavibacteriaceae</taxon>
        <taxon>Ignavibacterium</taxon>
    </lineage>
</organism>
<comment type="caution">
    <text evidence="3">The sequence shown here is derived from an EMBL/GenBank/DDBJ whole genome shotgun (WGS) entry which is preliminary data.</text>
</comment>
<dbReference type="InterPro" id="IPR037126">
    <property type="entry name" value="PdaC/RsiV-like_sf"/>
</dbReference>
<gene>
    <name evidence="3" type="ORF">ENS31_10040</name>
</gene>
<evidence type="ECO:0000313" key="3">
    <source>
        <dbReference type="EMBL" id="HFI91850.1"/>
    </source>
</evidence>
<dbReference type="Pfam" id="PF13739">
    <property type="entry name" value="PdaC"/>
    <property type="match status" value="1"/>
</dbReference>
<dbReference type="Gene3D" id="3.30.565.40">
    <property type="entry name" value="Fervidobacterium nodosum Rt17-B1 like"/>
    <property type="match status" value="1"/>
</dbReference>
<feature type="domain" description="DUF3298" evidence="1">
    <location>
        <begin position="146"/>
        <end position="222"/>
    </location>
</feature>